<feature type="region of interest" description="Disordered" evidence="1">
    <location>
        <begin position="51"/>
        <end position="94"/>
    </location>
</feature>
<gene>
    <name evidence="3" type="ordered locus">BN6_48110</name>
</gene>
<feature type="compositionally biased region" description="Polar residues" evidence="1">
    <location>
        <begin position="62"/>
        <end position="75"/>
    </location>
</feature>
<evidence type="ECO:0000256" key="2">
    <source>
        <dbReference type="SAM" id="Phobius"/>
    </source>
</evidence>
<proteinExistence type="predicted"/>
<dbReference type="AlphaFoldDB" id="K0K5H3"/>
<reference evidence="3 4" key="1">
    <citation type="journal article" date="2012" name="BMC Genomics">
        <title>Complete genome sequence of Saccharothrix espanaensis DSM 44229T and comparison to the other completely sequenced Pseudonocardiaceae.</title>
        <authorList>
            <person name="Strobel T."/>
            <person name="Al-Dilaimi A."/>
            <person name="Blom J."/>
            <person name="Gessner A."/>
            <person name="Kalinowski J."/>
            <person name="Luzhetska M."/>
            <person name="Puhler A."/>
            <person name="Szczepanowski R."/>
            <person name="Bechthold A."/>
            <person name="Ruckert C."/>
        </authorList>
    </citation>
    <scope>NUCLEOTIDE SEQUENCE [LARGE SCALE GENOMIC DNA]</scope>
    <source>
        <strain evidence="4">ATCC 51144 / DSM 44229 / JCM 9112 / NBRC 15066 / NRRL 15764</strain>
    </source>
</reference>
<dbReference type="HOGENOM" id="CLU_2384387_0_0_11"/>
<dbReference type="STRING" id="1179773.BN6_48110"/>
<sequence>MPAFTDAVTAADECTRSDTGKLLCAGSWDDALITVLIIAALTTLLLLAAHRHSRRRRRDHSPTVNTADRTGNTAESTDDRTASTEKPGAPPTGW</sequence>
<accession>K0K5H3</accession>
<keyword evidence="2" id="KW-0812">Transmembrane</keyword>
<evidence type="ECO:0000313" key="4">
    <source>
        <dbReference type="Proteomes" id="UP000006281"/>
    </source>
</evidence>
<keyword evidence="4" id="KW-1185">Reference proteome</keyword>
<feature type="transmembrane region" description="Helical" evidence="2">
    <location>
        <begin position="31"/>
        <end position="49"/>
    </location>
</feature>
<keyword evidence="2" id="KW-0472">Membrane</keyword>
<dbReference type="Proteomes" id="UP000006281">
    <property type="component" value="Chromosome"/>
</dbReference>
<dbReference type="RefSeq" id="WP_015102196.1">
    <property type="nucleotide sequence ID" value="NC_019673.1"/>
</dbReference>
<protein>
    <submittedName>
        <fullName evidence="3">Putative membrane protein</fullName>
    </submittedName>
</protein>
<evidence type="ECO:0000313" key="3">
    <source>
        <dbReference type="EMBL" id="CCH32084.1"/>
    </source>
</evidence>
<organism evidence="3 4">
    <name type="scientific">Saccharothrix espanaensis (strain ATCC 51144 / DSM 44229 / JCM 9112 / NBRC 15066 / NRRL 15764)</name>
    <dbReference type="NCBI Taxonomy" id="1179773"/>
    <lineage>
        <taxon>Bacteria</taxon>
        <taxon>Bacillati</taxon>
        <taxon>Actinomycetota</taxon>
        <taxon>Actinomycetes</taxon>
        <taxon>Pseudonocardiales</taxon>
        <taxon>Pseudonocardiaceae</taxon>
        <taxon>Saccharothrix</taxon>
    </lineage>
</organism>
<evidence type="ECO:0000256" key="1">
    <source>
        <dbReference type="SAM" id="MobiDB-lite"/>
    </source>
</evidence>
<dbReference type="BioCyc" id="SESP1179773:BN6_RS23270-MONOMER"/>
<dbReference type="EMBL" id="HE804045">
    <property type="protein sequence ID" value="CCH32084.1"/>
    <property type="molecule type" value="Genomic_DNA"/>
</dbReference>
<dbReference type="KEGG" id="sesp:BN6_48110"/>
<keyword evidence="2" id="KW-1133">Transmembrane helix</keyword>
<name>K0K5H3_SACES</name>
<dbReference type="PATRIC" id="fig|1179773.3.peg.4823"/>